<feature type="compositionally biased region" description="Basic and acidic residues" evidence="1">
    <location>
        <begin position="606"/>
        <end position="624"/>
    </location>
</feature>
<organism evidence="2 3">
    <name type="scientific">Puccinia coronata f. sp. avenae</name>
    <dbReference type="NCBI Taxonomy" id="200324"/>
    <lineage>
        <taxon>Eukaryota</taxon>
        <taxon>Fungi</taxon>
        <taxon>Dikarya</taxon>
        <taxon>Basidiomycota</taxon>
        <taxon>Pucciniomycotina</taxon>
        <taxon>Pucciniomycetes</taxon>
        <taxon>Pucciniales</taxon>
        <taxon>Pucciniaceae</taxon>
        <taxon>Puccinia</taxon>
    </lineage>
</organism>
<feature type="region of interest" description="Disordered" evidence="1">
    <location>
        <begin position="560"/>
        <end position="589"/>
    </location>
</feature>
<reference evidence="2 3" key="1">
    <citation type="submission" date="2017-11" db="EMBL/GenBank/DDBJ databases">
        <title>De novo assembly and phasing of dikaryotic genomes from two isolates of Puccinia coronata f. sp. avenae, the causal agent of oat crown rust.</title>
        <authorList>
            <person name="Miller M.E."/>
            <person name="Zhang Y."/>
            <person name="Omidvar V."/>
            <person name="Sperschneider J."/>
            <person name="Schwessinger B."/>
            <person name="Raley C."/>
            <person name="Palmer J.M."/>
            <person name="Garnica D."/>
            <person name="Upadhyaya N."/>
            <person name="Rathjen J."/>
            <person name="Taylor J.M."/>
            <person name="Park R.F."/>
            <person name="Dodds P.N."/>
            <person name="Hirsch C.D."/>
            <person name="Kianian S.F."/>
            <person name="Figueroa M."/>
        </authorList>
    </citation>
    <scope>NUCLEOTIDE SEQUENCE [LARGE SCALE GENOMIC DNA]</scope>
    <source>
        <strain evidence="2">12NC29</strain>
    </source>
</reference>
<evidence type="ECO:0000256" key="1">
    <source>
        <dbReference type="SAM" id="MobiDB-lite"/>
    </source>
</evidence>
<gene>
    <name evidence="2" type="ORF">PCANC_20472</name>
</gene>
<proteinExistence type="predicted"/>
<keyword evidence="3" id="KW-1185">Reference proteome</keyword>
<protein>
    <submittedName>
        <fullName evidence="2">Uncharacterized protein</fullName>
    </submittedName>
</protein>
<dbReference type="OrthoDB" id="2497136at2759"/>
<sequence>MDPFQACQYLQTFIGKTSSSGVDLFELLYGLMPLGDELTNPNAPEKVLATASTEAIASTASTGNDGVPAGGIFTRFTPAFPVQINKEALASIFDVSFIAIDVKLLLFHRHWIERLMRVCLSKRLAEVLGRDCPMQSYPPLSTTMSFRFVEKFDLDCYQVVITNDEDISIISVQSVIRLLPVKPLFVLHWGIRLYDPKAVRAEPVGLMETYIPRIVRLIQNIFKQTVQVLRLLDRIASVRTPRILQHIQSTLVVLESRSANYSASHNEKVKLLRSKLDMYYASPVSRVRAAMDSVVGALTPTQAIDLSKRIAGVVYPSQAINLTKPAGNVNKFNLTSHGEQSLLPQSAGASNFSQVKSLGGTGVAESSPVPNPQSSQEPMTTLTMLNFKLPDIFQALLLAMLTEVYGTILLNYPNRWNPIFEHIFHFILGQIHPDYSHNASFCLSGSNLPIGLPRLPSFDGVARSISLPTLGPLDSILKPTVPLENISAAGLNNILSAGSSTSAVDPRQSPARLPSFVASRAVSPVILRSVSWSRSCSDSENDAQDTDSKVPELEIKKRKLLPKSPKPTRGQFAAMSLKHNTPVSKPPIEPIQLISKSFNDHSVLTHSREENLSSFERDDSDKEN</sequence>
<dbReference type="AlphaFoldDB" id="A0A2N5U3J3"/>
<evidence type="ECO:0000313" key="3">
    <source>
        <dbReference type="Proteomes" id="UP000235388"/>
    </source>
</evidence>
<comment type="caution">
    <text evidence="2">The sequence shown here is derived from an EMBL/GenBank/DDBJ whole genome shotgun (WGS) entry which is preliminary data.</text>
</comment>
<name>A0A2N5U3J3_9BASI</name>
<feature type="region of interest" description="Disordered" evidence="1">
    <location>
        <begin position="605"/>
        <end position="624"/>
    </location>
</feature>
<dbReference type="Proteomes" id="UP000235388">
    <property type="component" value="Unassembled WGS sequence"/>
</dbReference>
<dbReference type="EMBL" id="PGCJ01000325">
    <property type="protein sequence ID" value="PLW32314.1"/>
    <property type="molecule type" value="Genomic_DNA"/>
</dbReference>
<evidence type="ECO:0000313" key="2">
    <source>
        <dbReference type="EMBL" id="PLW32314.1"/>
    </source>
</evidence>
<accession>A0A2N5U3J3</accession>